<keyword evidence="7" id="KW-1185">Reference proteome</keyword>
<accession>A0A1U7JES1</accession>
<dbReference type="Pfam" id="PF24827">
    <property type="entry name" value="AstE_AspA_cat"/>
    <property type="match status" value="1"/>
</dbReference>
<dbReference type="AlphaFoldDB" id="A0A1U7JES1"/>
<evidence type="ECO:0000256" key="2">
    <source>
        <dbReference type="ARBA" id="ARBA00022723"/>
    </source>
</evidence>
<comment type="caution">
    <text evidence="6">The sequence shown here is derived from an EMBL/GenBank/DDBJ whole genome shotgun (WGS) entry which is preliminary data.</text>
</comment>
<dbReference type="OrthoDB" id="9782876at2"/>
<feature type="domain" description="Succinylglutamate desuccinylase/Aspartoacylase catalytic" evidence="5">
    <location>
        <begin position="33"/>
        <end position="241"/>
    </location>
</feature>
<evidence type="ECO:0000256" key="1">
    <source>
        <dbReference type="ARBA" id="ARBA00001947"/>
    </source>
</evidence>
<proteinExistence type="predicted"/>
<organism evidence="6 7">
    <name type="scientific">Pseudovibrio exalbescens</name>
    <dbReference type="NCBI Taxonomy" id="197461"/>
    <lineage>
        <taxon>Bacteria</taxon>
        <taxon>Pseudomonadati</taxon>
        <taxon>Pseudomonadota</taxon>
        <taxon>Alphaproteobacteria</taxon>
        <taxon>Hyphomicrobiales</taxon>
        <taxon>Stappiaceae</taxon>
        <taxon>Pseudovibrio</taxon>
    </lineage>
</organism>
<keyword evidence="3" id="KW-0378">Hydrolase</keyword>
<dbReference type="GO" id="GO:0016788">
    <property type="term" value="F:hydrolase activity, acting on ester bonds"/>
    <property type="evidence" value="ECO:0007669"/>
    <property type="project" value="InterPro"/>
</dbReference>
<keyword evidence="4" id="KW-0862">Zinc</keyword>
<dbReference type="Gene3D" id="3.40.630.10">
    <property type="entry name" value="Zn peptidases"/>
    <property type="match status" value="2"/>
</dbReference>
<name>A0A1U7JES1_9HYPH</name>
<dbReference type="Proteomes" id="UP000185783">
    <property type="component" value="Unassembled WGS sequence"/>
</dbReference>
<dbReference type="STRING" id="197461.A3843_15195"/>
<protein>
    <recommendedName>
        <fullName evidence="5">Succinylglutamate desuccinylase/Aspartoacylase catalytic domain-containing protein</fullName>
    </recommendedName>
</protein>
<reference evidence="6 7" key="1">
    <citation type="submission" date="2016-03" db="EMBL/GenBank/DDBJ databases">
        <title>Genome sequence of Nesiotobacter sp. nov., a moderately halophilic alphaproteobacterium isolated from the Yellow Sea, China.</title>
        <authorList>
            <person name="Zhang G."/>
            <person name="Zhang R."/>
        </authorList>
    </citation>
    <scope>NUCLEOTIDE SEQUENCE [LARGE SCALE GENOMIC DNA]</scope>
    <source>
        <strain evidence="6 7">WB1-6</strain>
    </source>
</reference>
<dbReference type="RefSeq" id="WP_028482860.1">
    <property type="nucleotide sequence ID" value="NZ_LVVZ01000022.1"/>
</dbReference>
<evidence type="ECO:0000256" key="3">
    <source>
        <dbReference type="ARBA" id="ARBA00022801"/>
    </source>
</evidence>
<evidence type="ECO:0000259" key="5">
    <source>
        <dbReference type="Pfam" id="PF24827"/>
    </source>
</evidence>
<evidence type="ECO:0000313" key="6">
    <source>
        <dbReference type="EMBL" id="OKL43250.1"/>
    </source>
</evidence>
<dbReference type="PANTHER" id="PTHR37326">
    <property type="entry name" value="BLL3975 PROTEIN"/>
    <property type="match status" value="1"/>
</dbReference>
<evidence type="ECO:0000256" key="4">
    <source>
        <dbReference type="ARBA" id="ARBA00022833"/>
    </source>
</evidence>
<dbReference type="InterPro" id="IPR053138">
    <property type="entry name" value="N-alpha-Ac-DABA_deacetylase"/>
</dbReference>
<dbReference type="InterPro" id="IPR055438">
    <property type="entry name" value="AstE_AspA_cat"/>
</dbReference>
<keyword evidence="2" id="KW-0479">Metal-binding</keyword>
<evidence type="ECO:0000313" key="7">
    <source>
        <dbReference type="Proteomes" id="UP000185783"/>
    </source>
</evidence>
<dbReference type="PANTHER" id="PTHR37326:SF1">
    <property type="entry name" value="BLL3975 PROTEIN"/>
    <property type="match status" value="1"/>
</dbReference>
<dbReference type="SUPFAM" id="SSF53187">
    <property type="entry name" value="Zn-dependent exopeptidases"/>
    <property type="match status" value="1"/>
</dbReference>
<dbReference type="EMBL" id="LVVZ01000022">
    <property type="protein sequence ID" value="OKL43250.1"/>
    <property type="molecule type" value="Genomic_DNA"/>
</dbReference>
<gene>
    <name evidence="6" type="ORF">A3843_15195</name>
</gene>
<comment type="cofactor">
    <cofactor evidence="1">
        <name>Zn(2+)</name>
        <dbReference type="ChEBI" id="CHEBI:29105"/>
    </cofactor>
</comment>
<sequence length="354" mass="38799">MKRTIETIEGDTTGVSYSIPVYTVSGARSDTAPSAYLQAGLHADELPGPAALHFFLEMLREAEAEGRVLGAVTVVPHANPIGSSQYHFQKMEGRFSLGTRDNFNRAHPHLERPDQALLPVDDTSMSADKKLKWRLAKLSLGHDIILDLHCDDESLNYVYIAEELWPQTQDLASCLDADAVLLWSGDADQPFESAALAPYLGPDYKKILQEKLVVSTIELRGQRDVDRTTAHLDARRLFNFLVARGVIEADMGVSPPKPYQGPVIPLLNIDMLEAPVPGIILYHVDPGSEVEEGQPLVTLIREPGNPDRDVTLTAPQAGLILTRRSHRYTRSGDALLKLLGSKPSATGKGSILEN</sequence>
<dbReference type="GO" id="GO:0046872">
    <property type="term" value="F:metal ion binding"/>
    <property type="evidence" value="ECO:0007669"/>
    <property type="project" value="UniProtKB-KW"/>
</dbReference>